<evidence type="ECO:0000256" key="5">
    <source>
        <dbReference type="ARBA" id="ARBA00023163"/>
    </source>
</evidence>
<dbReference type="HAMAP" id="MF_00693">
    <property type="entry name" value="Transcrip_reg_TACO1"/>
    <property type="match status" value="1"/>
</dbReference>
<dbReference type="AlphaFoldDB" id="A0A9D2JY62"/>
<dbReference type="InterPro" id="IPR017856">
    <property type="entry name" value="Integrase-like_N"/>
</dbReference>
<dbReference type="PANTHER" id="PTHR12532">
    <property type="entry name" value="TRANSLATIONAL ACTIVATOR OF CYTOCHROME C OXIDASE 1"/>
    <property type="match status" value="1"/>
</dbReference>
<dbReference type="EMBL" id="DXAZ01000052">
    <property type="protein sequence ID" value="HIZ70883.1"/>
    <property type="molecule type" value="Genomic_DNA"/>
</dbReference>
<comment type="subcellular location">
    <subcellularLocation>
        <location evidence="6">Cytoplasm</location>
    </subcellularLocation>
</comment>
<dbReference type="Gene3D" id="3.30.70.980">
    <property type="match status" value="2"/>
</dbReference>
<feature type="domain" description="TACO1/YebC-like second and third" evidence="8">
    <location>
        <begin position="82"/>
        <end position="238"/>
    </location>
</feature>
<evidence type="ECO:0000256" key="6">
    <source>
        <dbReference type="HAMAP-Rule" id="MF_00693"/>
    </source>
</evidence>
<evidence type="ECO:0000256" key="3">
    <source>
        <dbReference type="ARBA" id="ARBA00023015"/>
    </source>
</evidence>
<evidence type="ECO:0000256" key="2">
    <source>
        <dbReference type="ARBA" id="ARBA00022490"/>
    </source>
</evidence>
<dbReference type="FunFam" id="1.10.10.200:FF:000002">
    <property type="entry name" value="Probable transcriptional regulatory protein CLM62_37755"/>
    <property type="match status" value="1"/>
</dbReference>
<keyword evidence="2 6" id="KW-0963">Cytoplasm</keyword>
<protein>
    <recommendedName>
        <fullName evidence="6">Probable transcriptional regulatory protein H9808_03870</fullName>
    </recommendedName>
</protein>
<dbReference type="NCBIfam" id="NF001030">
    <property type="entry name" value="PRK00110.1"/>
    <property type="match status" value="1"/>
</dbReference>
<gene>
    <name evidence="10" type="ORF">H9808_03870</name>
</gene>
<reference evidence="10" key="1">
    <citation type="journal article" date="2021" name="PeerJ">
        <title>Extensive microbial diversity within the chicken gut microbiome revealed by metagenomics and culture.</title>
        <authorList>
            <person name="Gilroy R."/>
            <person name="Ravi A."/>
            <person name="Getino M."/>
            <person name="Pursley I."/>
            <person name="Horton D.L."/>
            <person name="Alikhan N.F."/>
            <person name="Baker D."/>
            <person name="Gharbi K."/>
            <person name="Hall N."/>
            <person name="Watson M."/>
            <person name="Adriaenssens E.M."/>
            <person name="Foster-Nyarko E."/>
            <person name="Jarju S."/>
            <person name="Secka A."/>
            <person name="Antonio M."/>
            <person name="Oren A."/>
            <person name="Chaudhuri R.R."/>
            <person name="La Ragione R."/>
            <person name="Hildebrand F."/>
            <person name="Pallen M.J."/>
        </authorList>
    </citation>
    <scope>NUCLEOTIDE SEQUENCE</scope>
    <source>
        <strain evidence="10">CHK169-4300</strain>
    </source>
</reference>
<feature type="region of interest" description="Disordered" evidence="7">
    <location>
        <begin position="1"/>
        <end position="21"/>
    </location>
</feature>
<accession>A0A9D2JY62</accession>
<evidence type="ECO:0000313" key="10">
    <source>
        <dbReference type="EMBL" id="HIZ70883.1"/>
    </source>
</evidence>
<dbReference type="Pfam" id="PF20772">
    <property type="entry name" value="TACO1_YebC_N"/>
    <property type="match status" value="1"/>
</dbReference>
<evidence type="ECO:0000259" key="8">
    <source>
        <dbReference type="Pfam" id="PF01709"/>
    </source>
</evidence>
<dbReference type="InterPro" id="IPR049083">
    <property type="entry name" value="TACO1_YebC_N"/>
</dbReference>
<keyword evidence="3 6" id="KW-0805">Transcription regulation</keyword>
<feature type="domain" description="TACO1/YebC-like N-terminal" evidence="9">
    <location>
        <begin position="5"/>
        <end position="74"/>
    </location>
</feature>
<keyword evidence="4 6" id="KW-0238">DNA-binding</keyword>
<dbReference type="Proteomes" id="UP000824106">
    <property type="component" value="Unassembled WGS sequence"/>
</dbReference>
<dbReference type="GO" id="GO:0006355">
    <property type="term" value="P:regulation of DNA-templated transcription"/>
    <property type="evidence" value="ECO:0007669"/>
    <property type="project" value="UniProtKB-UniRule"/>
</dbReference>
<dbReference type="Gene3D" id="1.10.10.200">
    <property type="match status" value="1"/>
</dbReference>
<dbReference type="Pfam" id="PF01709">
    <property type="entry name" value="Transcrip_reg"/>
    <property type="match status" value="1"/>
</dbReference>
<dbReference type="GO" id="GO:0003677">
    <property type="term" value="F:DNA binding"/>
    <property type="evidence" value="ECO:0007669"/>
    <property type="project" value="UniProtKB-UniRule"/>
</dbReference>
<dbReference type="NCBIfam" id="TIGR01033">
    <property type="entry name" value="YebC/PmpR family DNA-binding transcriptional regulator"/>
    <property type="match status" value="1"/>
</dbReference>
<evidence type="ECO:0000256" key="7">
    <source>
        <dbReference type="SAM" id="MobiDB-lite"/>
    </source>
</evidence>
<dbReference type="GO" id="GO:0005829">
    <property type="term" value="C:cytosol"/>
    <property type="evidence" value="ECO:0007669"/>
    <property type="project" value="TreeGrafter"/>
</dbReference>
<evidence type="ECO:0000256" key="4">
    <source>
        <dbReference type="ARBA" id="ARBA00023125"/>
    </source>
</evidence>
<organism evidence="10 11">
    <name type="scientific">Candidatus Atopostipes pullistercoris</name>
    <dbReference type="NCBI Taxonomy" id="2838467"/>
    <lineage>
        <taxon>Bacteria</taxon>
        <taxon>Bacillati</taxon>
        <taxon>Bacillota</taxon>
        <taxon>Bacilli</taxon>
        <taxon>Lactobacillales</taxon>
        <taxon>Carnobacteriaceae</taxon>
        <taxon>Atopostipes</taxon>
    </lineage>
</organism>
<evidence type="ECO:0000259" key="9">
    <source>
        <dbReference type="Pfam" id="PF20772"/>
    </source>
</evidence>
<evidence type="ECO:0000256" key="1">
    <source>
        <dbReference type="ARBA" id="ARBA00008724"/>
    </source>
</evidence>
<dbReference type="NCBIfam" id="NF009044">
    <property type="entry name" value="PRK12378.1"/>
    <property type="match status" value="1"/>
</dbReference>
<dbReference type="PANTHER" id="PTHR12532:SF6">
    <property type="entry name" value="TRANSCRIPTIONAL REGULATORY PROTEIN YEBC-RELATED"/>
    <property type="match status" value="1"/>
</dbReference>
<dbReference type="SUPFAM" id="SSF75625">
    <property type="entry name" value="YebC-like"/>
    <property type="match status" value="1"/>
</dbReference>
<dbReference type="FunFam" id="3.30.70.980:FF:000002">
    <property type="entry name" value="Probable transcriptional regulatory protein YebC"/>
    <property type="match status" value="1"/>
</dbReference>
<comment type="similarity">
    <text evidence="1 6">Belongs to the TACO1 family.</text>
</comment>
<dbReference type="InterPro" id="IPR029072">
    <property type="entry name" value="YebC-like"/>
</dbReference>
<dbReference type="InterPro" id="IPR002876">
    <property type="entry name" value="Transcrip_reg_TACO1-like"/>
</dbReference>
<reference evidence="10" key="2">
    <citation type="submission" date="2021-04" db="EMBL/GenBank/DDBJ databases">
        <authorList>
            <person name="Gilroy R."/>
        </authorList>
    </citation>
    <scope>NUCLEOTIDE SEQUENCE</scope>
    <source>
        <strain evidence="10">CHK169-4300</strain>
    </source>
</reference>
<evidence type="ECO:0000313" key="11">
    <source>
        <dbReference type="Proteomes" id="UP000824106"/>
    </source>
</evidence>
<keyword evidence="5 6" id="KW-0804">Transcription</keyword>
<sequence length="242" mass="26889">MAGHSKWNNIKERKGVQDKKRGKIFQKLVKEIYQAAKDGGPDPETNSALRLAMDKAKANNMPNDNVDRAIKRATDPSESANYNEIVYEGYGPNGVAVLVETLTDNTNRTSSTVRVAFDRNGGSLGEKGSVNYLFDRKGYIAIERENLDIDEDTMLMSALEAGAEDLETSDEVFEIYTAGTDFTEVRDALEKEFELAQAELTMVPSMFVPLDDDAKDTFLGLIDALEDNDDVNDVYHNAEINE</sequence>
<name>A0A9D2JY62_9LACT</name>
<dbReference type="InterPro" id="IPR048300">
    <property type="entry name" value="TACO1_YebC-like_2nd/3rd_dom"/>
</dbReference>
<feature type="compositionally biased region" description="Basic and acidic residues" evidence="7">
    <location>
        <begin position="9"/>
        <end position="19"/>
    </location>
</feature>
<dbReference type="InterPro" id="IPR026564">
    <property type="entry name" value="Transcrip_reg_TACO1-like_dom3"/>
</dbReference>
<comment type="caution">
    <text evidence="10">The sequence shown here is derived from an EMBL/GenBank/DDBJ whole genome shotgun (WGS) entry which is preliminary data.</text>
</comment>
<proteinExistence type="inferred from homology"/>